<accession>A0A1G2S8L5</accession>
<keyword evidence="5 7" id="KW-0460">Magnesium</keyword>
<keyword evidence="4 7" id="KW-0378">Hydrolase</keyword>
<evidence type="ECO:0000313" key="8">
    <source>
        <dbReference type="EMBL" id="OHA81416.1"/>
    </source>
</evidence>
<dbReference type="Gene3D" id="3.90.80.10">
    <property type="entry name" value="Inorganic pyrophosphatase"/>
    <property type="match status" value="1"/>
</dbReference>
<dbReference type="Proteomes" id="UP000179118">
    <property type="component" value="Unassembled WGS sequence"/>
</dbReference>
<gene>
    <name evidence="7" type="primary">ppa</name>
    <name evidence="8" type="ORF">A3D51_03320</name>
</gene>
<evidence type="ECO:0000256" key="5">
    <source>
        <dbReference type="ARBA" id="ARBA00022842"/>
    </source>
</evidence>
<feature type="binding site" evidence="7">
    <location>
        <position position="44"/>
    </location>
    <ligand>
        <name>substrate</name>
    </ligand>
</feature>
<dbReference type="HAMAP" id="MF_00209">
    <property type="entry name" value="Inorganic_PPase"/>
    <property type="match status" value="1"/>
</dbReference>
<keyword evidence="2 7" id="KW-0963">Cytoplasm</keyword>
<evidence type="ECO:0000256" key="3">
    <source>
        <dbReference type="ARBA" id="ARBA00022723"/>
    </source>
</evidence>
<comment type="caution">
    <text evidence="8">The sequence shown here is derived from an EMBL/GenBank/DDBJ whole genome shotgun (WGS) entry which is preliminary data.</text>
</comment>
<feature type="binding site" evidence="7">
    <location>
        <position position="56"/>
    </location>
    <ligand>
        <name>substrate</name>
    </ligand>
</feature>
<evidence type="ECO:0000256" key="4">
    <source>
        <dbReference type="ARBA" id="ARBA00022801"/>
    </source>
</evidence>
<evidence type="ECO:0000256" key="7">
    <source>
        <dbReference type="HAMAP-Rule" id="MF_00209"/>
    </source>
</evidence>
<protein>
    <recommendedName>
        <fullName evidence="7">Inorganic pyrophosphatase</fullName>
        <ecNumber evidence="7">3.6.1.1</ecNumber>
    </recommendedName>
    <alternativeName>
        <fullName evidence="7">Pyrophosphate phospho-hydrolase</fullName>
        <shortName evidence="7">PPase</shortName>
    </alternativeName>
</protein>
<dbReference type="AlphaFoldDB" id="A0A1G2S8L5"/>
<comment type="subcellular location">
    <subcellularLocation>
        <location evidence="7">Cytoplasm</location>
    </subcellularLocation>
</comment>
<keyword evidence="3 7" id="KW-0479">Metal-binding</keyword>
<comment type="similarity">
    <text evidence="7">Belongs to the PPase family.</text>
</comment>
<evidence type="ECO:0000256" key="1">
    <source>
        <dbReference type="ARBA" id="ARBA00001946"/>
    </source>
</evidence>
<organism evidence="8 9">
    <name type="scientific">Candidatus Yonathbacteria bacterium RIFCSPHIGHO2_02_FULL_44_14</name>
    <dbReference type="NCBI Taxonomy" id="1802724"/>
    <lineage>
        <taxon>Bacteria</taxon>
        <taxon>Candidatus Yonathiibacteriota</taxon>
    </lineage>
</organism>
<evidence type="ECO:0000256" key="2">
    <source>
        <dbReference type="ARBA" id="ARBA00022490"/>
    </source>
</evidence>
<proteinExistence type="inferred from homology"/>
<feature type="binding site" evidence="7">
    <location>
        <position position="103"/>
    </location>
    <ligand>
        <name>Mg(2+)</name>
        <dbReference type="ChEBI" id="CHEBI:18420"/>
        <label>1</label>
    </ligand>
</feature>
<sequence length="176" mass="19878">MNLWHDVSLGENAPKEINVIVEIPKGSKNKYEIDKETGLIALDRALHTAQDYPFDYGFVPQTLWDDGDALDVVLLTTYPLFPGILVCARPIAIMHMTDSGEGDDKVIAVPVGDPRWEDIKDLSDINKHTLKEMEHFFTTYKQIQNKVVEVSGFEGKDAAHDAVKKSIELYKKEFSK</sequence>
<dbReference type="Pfam" id="PF00719">
    <property type="entry name" value="Pyrophosphatase"/>
    <property type="match status" value="1"/>
</dbReference>
<feature type="binding site" evidence="7">
    <location>
        <position position="30"/>
    </location>
    <ligand>
        <name>substrate</name>
    </ligand>
</feature>
<dbReference type="PANTHER" id="PTHR10286">
    <property type="entry name" value="INORGANIC PYROPHOSPHATASE"/>
    <property type="match status" value="1"/>
</dbReference>
<comment type="catalytic activity">
    <reaction evidence="6 7">
        <text>diphosphate + H2O = 2 phosphate + H(+)</text>
        <dbReference type="Rhea" id="RHEA:24576"/>
        <dbReference type="ChEBI" id="CHEBI:15377"/>
        <dbReference type="ChEBI" id="CHEBI:15378"/>
        <dbReference type="ChEBI" id="CHEBI:33019"/>
        <dbReference type="ChEBI" id="CHEBI:43474"/>
        <dbReference type="EC" id="3.6.1.1"/>
    </reaction>
</comment>
<comment type="subunit">
    <text evidence="7">Homohexamer.</text>
</comment>
<evidence type="ECO:0000313" key="9">
    <source>
        <dbReference type="Proteomes" id="UP000179118"/>
    </source>
</evidence>
<comment type="cofactor">
    <cofactor evidence="1 7">
        <name>Mg(2+)</name>
        <dbReference type="ChEBI" id="CHEBI:18420"/>
    </cofactor>
</comment>
<dbReference type="InterPro" id="IPR036649">
    <property type="entry name" value="Pyrophosphatase_sf"/>
</dbReference>
<feature type="binding site" evidence="7">
    <location>
        <position position="71"/>
    </location>
    <ligand>
        <name>Mg(2+)</name>
        <dbReference type="ChEBI" id="CHEBI:18420"/>
        <label>2</label>
    </ligand>
</feature>
<dbReference type="FunFam" id="3.90.80.10:FF:000003">
    <property type="entry name" value="Inorganic pyrophosphatase"/>
    <property type="match status" value="1"/>
</dbReference>
<dbReference type="CDD" id="cd00412">
    <property type="entry name" value="pyrophosphatase"/>
    <property type="match status" value="1"/>
</dbReference>
<dbReference type="EMBL" id="MHUT01000008">
    <property type="protein sequence ID" value="OHA81416.1"/>
    <property type="molecule type" value="Genomic_DNA"/>
</dbReference>
<dbReference type="GO" id="GO:0005737">
    <property type="term" value="C:cytoplasm"/>
    <property type="evidence" value="ECO:0007669"/>
    <property type="project" value="UniProtKB-SubCell"/>
</dbReference>
<dbReference type="InterPro" id="IPR008162">
    <property type="entry name" value="Pyrophosphatase"/>
</dbReference>
<reference evidence="8 9" key="1">
    <citation type="journal article" date="2016" name="Nat. Commun.">
        <title>Thousands of microbial genomes shed light on interconnected biogeochemical processes in an aquifer system.</title>
        <authorList>
            <person name="Anantharaman K."/>
            <person name="Brown C.T."/>
            <person name="Hug L.A."/>
            <person name="Sharon I."/>
            <person name="Castelle C.J."/>
            <person name="Probst A.J."/>
            <person name="Thomas B.C."/>
            <person name="Singh A."/>
            <person name="Wilkins M.J."/>
            <person name="Karaoz U."/>
            <person name="Brodie E.L."/>
            <person name="Williams K.H."/>
            <person name="Hubbard S.S."/>
            <person name="Banfield J.F."/>
        </authorList>
    </citation>
    <scope>NUCLEOTIDE SEQUENCE [LARGE SCALE GENOMIC DNA]</scope>
</reference>
<feature type="binding site" evidence="7">
    <location>
        <position position="66"/>
    </location>
    <ligand>
        <name>Mg(2+)</name>
        <dbReference type="ChEBI" id="CHEBI:18420"/>
        <label>1</label>
    </ligand>
</feature>
<dbReference type="EC" id="3.6.1.1" evidence="7"/>
<dbReference type="GO" id="GO:0004427">
    <property type="term" value="F:inorganic diphosphate phosphatase activity"/>
    <property type="evidence" value="ECO:0007669"/>
    <property type="project" value="UniProtKB-UniRule"/>
</dbReference>
<comment type="function">
    <text evidence="7">Catalyzes the hydrolysis of inorganic pyrophosphate (PPi) forming two phosphate ions.</text>
</comment>
<dbReference type="GO" id="GO:0006796">
    <property type="term" value="P:phosphate-containing compound metabolic process"/>
    <property type="evidence" value="ECO:0007669"/>
    <property type="project" value="InterPro"/>
</dbReference>
<name>A0A1G2S8L5_9BACT</name>
<feature type="binding site" evidence="7">
    <location>
        <position position="71"/>
    </location>
    <ligand>
        <name>Mg(2+)</name>
        <dbReference type="ChEBI" id="CHEBI:18420"/>
        <label>1</label>
    </ligand>
</feature>
<dbReference type="GO" id="GO:0000287">
    <property type="term" value="F:magnesium ion binding"/>
    <property type="evidence" value="ECO:0007669"/>
    <property type="project" value="UniProtKB-UniRule"/>
</dbReference>
<dbReference type="SUPFAM" id="SSF50324">
    <property type="entry name" value="Inorganic pyrophosphatase"/>
    <property type="match status" value="1"/>
</dbReference>
<evidence type="ECO:0000256" key="6">
    <source>
        <dbReference type="ARBA" id="ARBA00047820"/>
    </source>
</evidence>
<feature type="binding site" evidence="7">
    <location>
        <position position="140"/>
    </location>
    <ligand>
        <name>substrate</name>
    </ligand>
</feature>